<dbReference type="AlphaFoldDB" id="A0AAD6LW00"/>
<accession>A0AAD6LW00</accession>
<dbReference type="Proteomes" id="UP001164929">
    <property type="component" value="Chromosome 13"/>
</dbReference>
<sequence length="25" mass="2928">MWNMENFISNFEHGVASNLSMQGRK</sequence>
<keyword evidence="2" id="KW-1185">Reference proteome</keyword>
<dbReference type="EMBL" id="JAQIZT010000013">
    <property type="protein sequence ID" value="KAJ6974172.1"/>
    <property type="molecule type" value="Genomic_DNA"/>
</dbReference>
<gene>
    <name evidence="1" type="ORF">NC653_030295</name>
</gene>
<protein>
    <submittedName>
        <fullName evidence="1">Uncharacterized protein</fullName>
    </submittedName>
</protein>
<proteinExistence type="predicted"/>
<name>A0AAD6LW00_9ROSI</name>
<evidence type="ECO:0000313" key="1">
    <source>
        <dbReference type="EMBL" id="KAJ6974172.1"/>
    </source>
</evidence>
<organism evidence="1 2">
    <name type="scientific">Populus alba x Populus x berolinensis</name>
    <dbReference type="NCBI Taxonomy" id="444605"/>
    <lineage>
        <taxon>Eukaryota</taxon>
        <taxon>Viridiplantae</taxon>
        <taxon>Streptophyta</taxon>
        <taxon>Embryophyta</taxon>
        <taxon>Tracheophyta</taxon>
        <taxon>Spermatophyta</taxon>
        <taxon>Magnoliopsida</taxon>
        <taxon>eudicotyledons</taxon>
        <taxon>Gunneridae</taxon>
        <taxon>Pentapetalae</taxon>
        <taxon>rosids</taxon>
        <taxon>fabids</taxon>
        <taxon>Malpighiales</taxon>
        <taxon>Salicaceae</taxon>
        <taxon>Saliceae</taxon>
        <taxon>Populus</taxon>
    </lineage>
</organism>
<evidence type="ECO:0000313" key="2">
    <source>
        <dbReference type="Proteomes" id="UP001164929"/>
    </source>
</evidence>
<comment type="caution">
    <text evidence="1">The sequence shown here is derived from an EMBL/GenBank/DDBJ whole genome shotgun (WGS) entry which is preliminary data.</text>
</comment>
<reference evidence="1" key="1">
    <citation type="journal article" date="2023" name="Mol. Ecol. Resour.">
        <title>Chromosome-level genome assembly of a triploid poplar Populus alba 'Berolinensis'.</title>
        <authorList>
            <person name="Chen S."/>
            <person name="Yu Y."/>
            <person name="Wang X."/>
            <person name="Wang S."/>
            <person name="Zhang T."/>
            <person name="Zhou Y."/>
            <person name="He R."/>
            <person name="Meng N."/>
            <person name="Wang Y."/>
            <person name="Liu W."/>
            <person name="Liu Z."/>
            <person name="Liu J."/>
            <person name="Guo Q."/>
            <person name="Huang H."/>
            <person name="Sederoff R.R."/>
            <person name="Wang G."/>
            <person name="Qu G."/>
            <person name="Chen S."/>
        </authorList>
    </citation>
    <scope>NUCLEOTIDE SEQUENCE</scope>
    <source>
        <strain evidence="1">SC-2020</strain>
    </source>
</reference>